<evidence type="ECO:0000256" key="6">
    <source>
        <dbReference type="ARBA" id="ARBA00023180"/>
    </source>
</evidence>
<evidence type="ECO:0000256" key="3">
    <source>
        <dbReference type="ARBA" id="ARBA00022692"/>
    </source>
</evidence>
<dbReference type="AlphaFoldDB" id="A0A8S1IY88"/>
<keyword evidence="10" id="KW-1185">Reference proteome</keyword>
<accession>A0A8S1IY88</accession>
<dbReference type="PANTHER" id="PTHR13624:SF6">
    <property type="entry name" value="EMEI"/>
    <property type="match status" value="1"/>
</dbReference>
<evidence type="ECO:0000313" key="10">
    <source>
        <dbReference type="Proteomes" id="UP000708148"/>
    </source>
</evidence>
<proteinExistence type="inferred from homology"/>
<keyword evidence="3 8" id="KW-0812">Transmembrane</keyword>
<feature type="transmembrane region" description="Helical" evidence="8">
    <location>
        <begin position="134"/>
        <end position="155"/>
    </location>
</feature>
<evidence type="ECO:0000256" key="7">
    <source>
        <dbReference type="SAM" id="MobiDB-lite"/>
    </source>
</evidence>
<dbReference type="Proteomes" id="UP000708148">
    <property type="component" value="Unassembled WGS sequence"/>
</dbReference>
<comment type="similarity">
    <text evidence="2">Belongs to the TMEM161 family.</text>
</comment>
<evidence type="ECO:0000256" key="1">
    <source>
        <dbReference type="ARBA" id="ARBA00004141"/>
    </source>
</evidence>
<feature type="transmembrane region" description="Helical" evidence="8">
    <location>
        <begin position="167"/>
        <end position="190"/>
    </location>
</feature>
<name>A0A8S1IY88_9CHLO</name>
<feature type="transmembrane region" description="Helical" evidence="8">
    <location>
        <begin position="422"/>
        <end position="440"/>
    </location>
</feature>
<feature type="transmembrane region" description="Helical" evidence="8">
    <location>
        <begin position="275"/>
        <end position="296"/>
    </location>
</feature>
<dbReference type="InterPro" id="IPR019395">
    <property type="entry name" value="Transmembrane_161A/B"/>
</dbReference>
<reference evidence="9" key="1">
    <citation type="submission" date="2020-12" db="EMBL/GenBank/DDBJ databases">
        <authorList>
            <person name="Iha C."/>
        </authorList>
    </citation>
    <scope>NUCLEOTIDE SEQUENCE</scope>
</reference>
<evidence type="ECO:0000256" key="2">
    <source>
        <dbReference type="ARBA" id="ARBA00009706"/>
    </source>
</evidence>
<feature type="transmembrane region" description="Helical" evidence="8">
    <location>
        <begin position="106"/>
        <end position="128"/>
    </location>
</feature>
<organism evidence="9 10">
    <name type="scientific">Ostreobium quekettii</name>
    <dbReference type="NCBI Taxonomy" id="121088"/>
    <lineage>
        <taxon>Eukaryota</taxon>
        <taxon>Viridiplantae</taxon>
        <taxon>Chlorophyta</taxon>
        <taxon>core chlorophytes</taxon>
        <taxon>Ulvophyceae</taxon>
        <taxon>TCBD clade</taxon>
        <taxon>Bryopsidales</taxon>
        <taxon>Ostreobineae</taxon>
        <taxon>Ostreobiaceae</taxon>
        <taxon>Ostreobium</taxon>
    </lineage>
</organism>
<dbReference type="OrthoDB" id="784140at2759"/>
<feature type="transmembrane region" description="Helical" evidence="8">
    <location>
        <begin position="382"/>
        <end position="402"/>
    </location>
</feature>
<comment type="caution">
    <text evidence="9">The sequence shown here is derived from an EMBL/GenBank/DDBJ whole genome shotgun (WGS) entry which is preliminary data.</text>
</comment>
<keyword evidence="4 8" id="KW-1133">Transmembrane helix</keyword>
<keyword evidence="6" id="KW-0325">Glycoprotein</keyword>
<dbReference type="PANTHER" id="PTHR13624">
    <property type="entry name" value="RE42071P"/>
    <property type="match status" value="1"/>
</dbReference>
<comment type="subcellular location">
    <subcellularLocation>
        <location evidence="1">Membrane</location>
        <topology evidence="1">Multi-pass membrane protein</topology>
    </subcellularLocation>
</comment>
<feature type="transmembrane region" description="Helical" evidence="8">
    <location>
        <begin position="229"/>
        <end position="254"/>
    </location>
</feature>
<gene>
    <name evidence="9" type="ORF">OSTQU699_LOCUS4127</name>
</gene>
<feature type="transmembrane region" description="Helical" evidence="8">
    <location>
        <begin position="316"/>
        <end position="333"/>
    </location>
</feature>
<protein>
    <recommendedName>
        <fullName evidence="11">Transmembrane protein</fullName>
    </recommendedName>
</protein>
<dbReference type="GO" id="GO:0016020">
    <property type="term" value="C:membrane"/>
    <property type="evidence" value="ECO:0007669"/>
    <property type="project" value="UniProtKB-SubCell"/>
</dbReference>
<keyword evidence="5 8" id="KW-0472">Membrane</keyword>
<sequence>MGILLDQLGYIAISVLAVRLLYNGRWTLSSLLLTGLSAYDIPDEPDEKAPERRSGGGSEQMPRRRRRRLEQERRHKLDLGNAEEIVVMKLSRTTVEESEFFSVFDYLVMLAALTAINFASGLVGEALFGVRNSITVPLAIITILGGVWALAQVELLSDLTPRHERMYMFGLVACLFAACYAFLLLAPLWMVDFKLQASIKELGVAVTKAVAARLQQPKGEVPTVMFDPLVVFLPLSAVCCVLGGLMFTPAVRGMRSHYLWQSPPRDLRHFMEPGVLTVAILQLRFLAALLCIISWIDPVIELLNGPPWLLEVSKPTLVLLWAVLQLASFRPLVQGYLHGALVQWHSLRMRGGDKKDEQSIKTIITLKVQVNTFLLCRVGVQMLAPAVITACCGLVMIVMRVWMAGGVTVSDDGESAFPSMALYHFGGFCAWWTCLLWFIYSGLTLSMYRFGLLVN</sequence>
<feature type="region of interest" description="Disordered" evidence="7">
    <location>
        <begin position="43"/>
        <end position="72"/>
    </location>
</feature>
<evidence type="ECO:0008006" key="11">
    <source>
        <dbReference type="Google" id="ProtNLM"/>
    </source>
</evidence>
<dbReference type="Pfam" id="PF10268">
    <property type="entry name" value="Tmemb_161AB"/>
    <property type="match status" value="1"/>
</dbReference>
<evidence type="ECO:0000313" key="9">
    <source>
        <dbReference type="EMBL" id="CAD7698768.1"/>
    </source>
</evidence>
<dbReference type="EMBL" id="CAJHUC010000883">
    <property type="protein sequence ID" value="CAD7698768.1"/>
    <property type="molecule type" value="Genomic_DNA"/>
</dbReference>
<evidence type="ECO:0000256" key="5">
    <source>
        <dbReference type="ARBA" id="ARBA00023136"/>
    </source>
</evidence>
<evidence type="ECO:0000256" key="4">
    <source>
        <dbReference type="ARBA" id="ARBA00022989"/>
    </source>
</evidence>
<evidence type="ECO:0000256" key="8">
    <source>
        <dbReference type="SAM" id="Phobius"/>
    </source>
</evidence>